<dbReference type="Proteomes" id="UP000276301">
    <property type="component" value="Unassembled WGS sequence"/>
</dbReference>
<accession>A0A498CP29</accession>
<dbReference type="RefSeq" id="WP_367379963.1">
    <property type="nucleotide sequence ID" value="NZ_RCHT01000018.1"/>
</dbReference>
<dbReference type="InterPro" id="IPR050238">
    <property type="entry name" value="DNA_Rep/Repair_Clamp_Loader"/>
</dbReference>
<dbReference type="AlphaFoldDB" id="A0A498CP29"/>
<dbReference type="Pfam" id="PF13177">
    <property type="entry name" value="DNA_pol3_delta2"/>
    <property type="match status" value="1"/>
</dbReference>
<dbReference type="SUPFAM" id="SSF52540">
    <property type="entry name" value="P-loop containing nucleoside triphosphate hydrolases"/>
    <property type="match status" value="1"/>
</dbReference>
<keyword evidence="2" id="KW-1185">Reference proteome</keyword>
<feature type="non-terminal residue" evidence="1">
    <location>
        <position position="212"/>
    </location>
</feature>
<comment type="caution">
    <text evidence="1">The sequence shown here is derived from an EMBL/GenBank/DDBJ whole genome shotgun (WGS) entry which is preliminary data.</text>
</comment>
<dbReference type="PANTHER" id="PTHR11669:SF8">
    <property type="entry name" value="DNA POLYMERASE III SUBUNIT DELTA"/>
    <property type="match status" value="1"/>
</dbReference>
<evidence type="ECO:0000313" key="2">
    <source>
        <dbReference type="Proteomes" id="UP000276301"/>
    </source>
</evidence>
<dbReference type="InterPro" id="IPR027417">
    <property type="entry name" value="P-loop_NTPase"/>
</dbReference>
<dbReference type="PANTHER" id="PTHR11669">
    <property type="entry name" value="REPLICATION FACTOR C / DNA POLYMERASE III GAMMA-TAU SUBUNIT"/>
    <property type="match status" value="1"/>
</dbReference>
<sequence length="212" mass="22908">MPELLYNRKANATLANLAAGGRFPHTLLIEGPEGSGKKTAAWQIAKTLLCEGEPKPCGSCSHCVKADKRVHPDVRYYTVPEGKKEFPVETVREIRQDAYIAPNEGARKIYLIDRAHAMNAAAQNALLKIIEEPPDFVNFLLLCENRSRMLPTILSRAISVELEVPSVEECAAALEALAPGRSAQERQAAAAGAGGNIGRALGLLFTAAVFFL</sequence>
<dbReference type="GO" id="GO:0006261">
    <property type="term" value="P:DNA-templated DNA replication"/>
    <property type="evidence" value="ECO:0007669"/>
    <property type="project" value="TreeGrafter"/>
</dbReference>
<gene>
    <name evidence="1" type="ORF">D4A47_09745</name>
</gene>
<name>A0A498CP29_9FIRM</name>
<reference evidence="1 2" key="1">
    <citation type="submission" date="2018-10" db="EMBL/GenBank/DDBJ databases">
        <title>Anaerotruncus faecis sp. nov., isolated from human feces.</title>
        <authorList>
            <person name="Wang Y.-J."/>
        </authorList>
    </citation>
    <scope>NUCLEOTIDE SEQUENCE [LARGE SCALE GENOMIC DNA]</scope>
    <source>
        <strain evidence="1 2">22A2-44</strain>
    </source>
</reference>
<evidence type="ECO:0000313" key="1">
    <source>
        <dbReference type="EMBL" id="RLL09731.1"/>
    </source>
</evidence>
<dbReference type="Gene3D" id="3.40.50.300">
    <property type="entry name" value="P-loop containing nucleotide triphosphate hydrolases"/>
    <property type="match status" value="1"/>
</dbReference>
<dbReference type="EMBL" id="RCHT01000018">
    <property type="protein sequence ID" value="RLL09731.1"/>
    <property type="molecule type" value="Genomic_DNA"/>
</dbReference>
<organism evidence="1 2">
    <name type="scientific">Anaerotruncus massiliensis</name>
    <name type="common">ex Liu et al. 2021</name>
    <dbReference type="NCBI Taxonomy" id="2321404"/>
    <lineage>
        <taxon>Bacteria</taxon>
        <taxon>Bacillati</taxon>
        <taxon>Bacillota</taxon>
        <taxon>Clostridia</taxon>
        <taxon>Eubacteriales</taxon>
        <taxon>Oscillospiraceae</taxon>
        <taxon>Anaerotruncus</taxon>
    </lineage>
</organism>
<protein>
    <submittedName>
        <fullName evidence="1">DNA polymerase III subunit delta</fullName>
    </submittedName>
</protein>
<proteinExistence type="predicted"/>